<evidence type="ECO:0000313" key="1">
    <source>
        <dbReference type="EMBL" id="TWX61992.1"/>
    </source>
</evidence>
<dbReference type="InterPro" id="IPR038338">
    <property type="entry name" value="PriC_sf"/>
</dbReference>
<comment type="caution">
    <text evidence="2">The sequence shown here is derived from an EMBL/GenBank/DDBJ whole genome shotgun (WGS) entry which is preliminary data.</text>
</comment>
<evidence type="ECO:0000313" key="3">
    <source>
        <dbReference type="Proteomes" id="UP000321525"/>
    </source>
</evidence>
<dbReference type="Pfam" id="PF07445">
    <property type="entry name" value="PriC"/>
    <property type="match status" value="1"/>
</dbReference>
<sequence length="201" mass="23086">MQLAIDRITAVLDSLAEQAKIIDTENQQTKSHYLLKDKDIFSEALFATNSDKIGAYVDEVRGKTIELARLLHSGKKELSQNRLQGIEQQISSIINAIRSNKGLHQEAQYRLTAINARRYKKAAKELFKSSQALYQQLAEHHEFERRLLAMLNEREQLRQSATPAKAKKILDEVLALHQRLGRCRQAISKIEREIEVSEKPR</sequence>
<organism evidence="2 4">
    <name type="scientific">Colwellia hornerae</name>
    <dbReference type="NCBI Taxonomy" id="89402"/>
    <lineage>
        <taxon>Bacteria</taxon>
        <taxon>Pseudomonadati</taxon>
        <taxon>Pseudomonadota</taxon>
        <taxon>Gammaproteobacteria</taxon>
        <taxon>Alteromonadales</taxon>
        <taxon>Colwelliaceae</taxon>
        <taxon>Colwellia</taxon>
    </lineage>
</organism>
<evidence type="ECO:0000313" key="2">
    <source>
        <dbReference type="EMBL" id="TWX71324.1"/>
    </source>
</evidence>
<dbReference type="RefSeq" id="WP_146798601.1">
    <property type="nucleotide sequence ID" value="NZ_VOLP01000006.1"/>
</dbReference>
<reference evidence="2 4" key="1">
    <citation type="submission" date="2019-07" db="EMBL/GenBank/DDBJ databases">
        <title>Genomes of sea-ice associated Colwellia species.</title>
        <authorList>
            <person name="Bowman J.P."/>
        </authorList>
    </citation>
    <scope>NUCLEOTIDE SEQUENCE [LARGE SCALE GENOMIC DNA]</scope>
    <source>
        <strain evidence="1 3">ACAM 607</strain>
        <strain evidence="2 4">IC036</strain>
    </source>
</reference>
<dbReference type="Gene3D" id="1.20.1270.340">
    <property type="match status" value="1"/>
</dbReference>
<proteinExistence type="predicted"/>
<name>A0A5C6QQY6_9GAMM</name>
<dbReference type="Proteomes" id="UP000321917">
    <property type="component" value="Unassembled WGS sequence"/>
</dbReference>
<evidence type="ECO:0000313" key="4">
    <source>
        <dbReference type="Proteomes" id="UP000321917"/>
    </source>
</evidence>
<dbReference type="InterPro" id="IPR010890">
    <property type="entry name" value="PriC"/>
</dbReference>
<dbReference type="EMBL" id="VOLR01000005">
    <property type="protein sequence ID" value="TWX61992.1"/>
    <property type="molecule type" value="Genomic_DNA"/>
</dbReference>
<accession>A0A5C6QQY6</accession>
<dbReference type="Proteomes" id="UP000321525">
    <property type="component" value="Unassembled WGS sequence"/>
</dbReference>
<gene>
    <name evidence="1" type="ORF">ESZ26_05115</name>
    <name evidence="2" type="ORF">ESZ27_02695</name>
</gene>
<dbReference type="AlphaFoldDB" id="A0A5C6QQY6"/>
<dbReference type="OrthoDB" id="7061116at2"/>
<protein>
    <submittedName>
        <fullName evidence="2">Primosomal replication protein N</fullName>
    </submittedName>
</protein>
<dbReference type="EMBL" id="VOLQ01000003">
    <property type="protein sequence ID" value="TWX71324.1"/>
    <property type="molecule type" value="Genomic_DNA"/>
</dbReference>
<keyword evidence="3" id="KW-1185">Reference proteome</keyword>